<dbReference type="AlphaFoldDB" id="A0A1X0AWT1"/>
<protein>
    <recommendedName>
        <fullName evidence="4">Keratin associated protein</fullName>
    </recommendedName>
</protein>
<dbReference type="STRING" id="1927124.BST13_17190"/>
<evidence type="ECO:0000313" key="3">
    <source>
        <dbReference type="Proteomes" id="UP000192448"/>
    </source>
</evidence>
<accession>A0A1X0AWT1</accession>
<gene>
    <name evidence="2" type="ORF">BST13_17190</name>
</gene>
<reference evidence="2 3" key="1">
    <citation type="submission" date="2017-02" db="EMBL/GenBank/DDBJ databases">
        <title>The new phylogeny of genus Mycobacterium.</title>
        <authorList>
            <person name="Tortoli E."/>
            <person name="Trovato A."/>
            <person name="Cirillo D.M."/>
        </authorList>
    </citation>
    <scope>NUCLEOTIDE SEQUENCE [LARGE SCALE GENOMIC DNA]</scope>
    <source>
        <strain evidence="2 3">RW6</strain>
    </source>
</reference>
<proteinExistence type="predicted"/>
<dbReference type="Proteomes" id="UP000192448">
    <property type="component" value="Unassembled WGS sequence"/>
</dbReference>
<keyword evidence="3" id="KW-1185">Reference proteome</keyword>
<evidence type="ECO:0000256" key="1">
    <source>
        <dbReference type="SAM" id="SignalP"/>
    </source>
</evidence>
<evidence type="ECO:0000313" key="2">
    <source>
        <dbReference type="EMBL" id="ORA34531.1"/>
    </source>
</evidence>
<keyword evidence="1" id="KW-0732">Signal</keyword>
<feature type="signal peptide" evidence="1">
    <location>
        <begin position="1"/>
        <end position="29"/>
    </location>
</feature>
<name>A0A1X0AWT1_9MYCO</name>
<comment type="caution">
    <text evidence="2">The sequence shown here is derived from an EMBL/GenBank/DDBJ whole genome shotgun (WGS) entry which is preliminary data.</text>
</comment>
<sequence>MLIKMRYMTTILGTAIIAAAIGAAPIANADTSIIPNQESCVGAVCQSPGNVQINDAPPPAAYYPYGGEAFLLGGSGGFGGGGFHGGGGHR</sequence>
<organism evidence="2 3">
    <name type="scientific">Mycobacterium aquaticum</name>
    <dbReference type="NCBI Taxonomy" id="1927124"/>
    <lineage>
        <taxon>Bacteria</taxon>
        <taxon>Bacillati</taxon>
        <taxon>Actinomycetota</taxon>
        <taxon>Actinomycetes</taxon>
        <taxon>Mycobacteriales</taxon>
        <taxon>Mycobacteriaceae</taxon>
        <taxon>Mycobacterium</taxon>
    </lineage>
</organism>
<evidence type="ECO:0008006" key="4">
    <source>
        <dbReference type="Google" id="ProtNLM"/>
    </source>
</evidence>
<feature type="chain" id="PRO_5012032345" description="Keratin associated protein" evidence="1">
    <location>
        <begin position="30"/>
        <end position="90"/>
    </location>
</feature>
<dbReference type="EMBL" id="MVHF01000016">
    <property type="protein sequence ID" value="ORA34531.1"/>
    <property type="molecule type" value="Genomic_DNA"/>
</dbReference>